<organism evidence="1 2">
    <name type="scientific">Puccinia graminis f. sp. tritici (strain CRL 75-36-700-3 / race SCCL)</name>
    <name type="common">Black stem rust fungus</name>
    <dbReference type="NCBI Taxonomy" id="418459"/>
    <lineage>
        <taxon>Eukaryota</taxon>
        <taxon>Fungi</taxon>
        <taxon>Dikarya</taxon>
        <taxon>Basidiomycota</taxon>
        <taxon>Pucciniomycotina</taxon>
        <taxon>Pucciniomycetes</taxon>
        <taxon>Pucciniales</taxon>
        <taxon>Pucciniaceae</taxon>
        <taxon>Puccinia</taxon>
    </lineage>
</organism>
<dbReference type="GeneID" id="10536753"/>
<name>E3KAA9_PUCGT</name>
<dbReference type="EMBL" id="DS178278">
    <property type="protein sequence ID" value="EFP81266.2"/>
    <property type="molecule type" value="Genomic_DNA"/>
</dbReference>
<reference evidence="2" key="2">
    <citation type="journal article" date="2011" name="Proc. Natl. Acad. Sci. U.S.A.">
        <title>Obligate biotrophy features unraveled by the genomic analysis of rust fungi.</title>
        <authorList>
            <person name="Duplessis S."/>
            <person name="Cuomo C.A."/>
            <person name="Lin Y.-C."/>
            <person name="Aerts A."/>
            <person name="Tisserant E."/>
            <person name="Veneault-Fourrey C."/>
            <person name="Joly D.L."/>
            <person name="Hacquard S."/>
            <person name="Amselem J."/>
            <person name="Cantarel B.L."/>
            <person name="Chiu R."/>
            <person name="Coutinho P.M."/>
            <person name="Feau N."/>
            <person name="Field M."/>
            <person name="Frey P."/>
            <person name="Gelhaye E."/>
            <person name="Goldberg J."/>
            <person name="Grabherr M.G."/>
            <person name="Kodira C.D."/>
            <person name="Kohler A."/>
            <person name="Kuees U."/>
            <person name="Lindquist E.A."/>
            <person name="Lucas S.M."/>
            <person name="Mago R."/>
            <person name="Mauceli E."/>
            <person name="Morin E."/>
            <person name="Murat C."/>
            <person name="Pangilinan J.L."/>
            <person name="Park R."/>
            <person name="Pearson M."/>
            <person name="Quesneville H."/>
            <person name="Rouhier N."/>
            <person name="Sakthikumar S."/>
            <person name="Salamov A.A."/>
            <person name="Schmutz J."/>
            <person name="Selles B."/>
            <person name="Shapiro H."/>
            <person name="Tanguay P."/>
            <person name="Tuskan G.A."/>
            <person name="Henrissat B."/>
            <person name="Van de Peer Y."/>
            <person name="Rouze P."/>
            <person name="Ellis J.G."/>
            <person name="Dodds P.N."/>
            <person name="Schein J.E."/>
            <person name="Zhong S."/>
            <person name="Hamelin R.C."/>
            <person name="Grigoriev I.V."/>
            <person name="Szabo L.J."/>
            <person name="Martin F."/>
        </authorList>
    </citation>
    <scope>NUCLEOTIDE SEQUENCE [LARGE SCALE GENOMIC DNA]</scope>
    <source>
        <strain evidence="2">CRL 75-36-700-3 / race SCCL</strain>
    </source>
</reference>
<dbReference type="OrthoDB" id="2506968at2759"/>
<protein>
    <submittedName>
        <fullName evidence="1">Uncharacterized protein</fullName>
    </submittedName>
</protein>
<proteinExistence type="predicted"/>
<dbReference type="VEuPathDB" id="FungiDB:PGTG_06887"/>
<dbReference type="KEGG" id="pgr:PGTG_06887"/>
<dbReference type="HOGENOM" id="CLU_2321504_0_0_1"/>
<sequence length="99" mass="10799">MPGAVPAYFNPSLSASTIQGRPHPPIGSRPTHLKRANELVRLSKKRVVDTQRGVGIANLSLADTFAQLAKANKIKDHLVFQALEGCRPVWDGWLNNNSS</sequence>
<evidence type="ECO:0000313" key="2">
    <source>
        <dbReference type="Proteomes" id="UP000008783"/>
    </source>
</evidence>
<dbReference type="AlphaFoldDB" id="E3KAA9"/>
<gene>
    <name evidence="1" type="ORF">PGTG_06887</name>
</gene>
<dbReference type="Proteomes" id="UP000008783">
    <property type="component" value="Unassembled WGS sequence"/>
</dbReference>
<evidence type="ECO:0000313" key="1">
    <source>
        <dbReference type="EMBL" id="EFP81266.2"/>
    </source>
</evidence>
<keyword evidence="2" id="KW-1185">Reference proteome</keyword>
<accession>E3KAA9</accession>
<dbReference type="RefSeq" id="XP_003325685.2">
    <property type="nucleotide sequence ID" value="XM_003325637.2"/>
</dbReference>
<reference key="1">
    <citation type="submission" date="2007-01" db="EMBL/GenBank/DDBJ databases">
        <title>The Genome Sequence of Puccinia graminis f. sp. tritici Strain CRL 75-36-700-3.</title>
        <authorList>
            <consortium name="The Broad Institute Genome Sequencing Platform"/>
            <person name="Birren B."/>
            <person name="Lander E."/>
            <person name="Galagan J."/>
            <person name="Nusbaum C."/>
            <person name="Devon K."/>
            <person name="Cuomo C."/>
            <person name="Jaffe D."/>
            <person name="Butler J."/>
            <person name="Alvarez P."/>
            <person name="Gnerre S."/>
            <person name="Grabherr M."/>
            <person name="Mauceli E."/>
            <person name="Brockman W."/>
            <person name="Young S."/>
            <person name="LaButti K."/>
            <person name="Sykes S."/>
            <person name="DeCaprio D."/>
            <person name="Crawford M."/>
            <person name="Koehrsen M."/>
            <person name="Engels R."/>
            <person name="Montgomery P."/>
            <person name="Pearson M."/>
            <person name="Howarth C."/>
            <person name="Larson L."/>
            <person name="White J."/>
            <person name="Zeng Q."/>
            <person name="Kodira C."/>
            <person name="Yandava C."/>
            <person name="Alvarado L."/>
            <person name="O'Leary S."/>
            <person name="Szabo L."/>
            <person name="Dean R."/>
            <person name="Schein J."/>
        </authorList>
    </citation>
    <scope>NUCLEOTIDE SEQUENCE</scope>
    <source>
        <strain>CRL 75-36-700-3</strain>
    </source>
</reference>
<dbReference type="InParanoid" id="E3KAA9"/>